<evidence type="ECO:0000256" key="1">
    <source>
        <dbReference type="ARBA" id="ARBA00000085"/>
    </source>
</evidence>
<feature type="domain" description="Histidine kinase" evidence="8">
    <location>
        <begin position="244"/>
        <end position="466"/>
    </location>
</feature>
<feature type="transmembrane region" description="Helical" evidence="7">
    <location>
        <begin position="100"/>
        <end position="119"/>
    </location>
</feature>
<dbReference type="GO" id="GO:0000155">
    <property type="term" value="F:phosphorelay sensor kinase activity"/>
    <property type="evidence" value="ECO:0007669"/>
    <property type="project" value="InterPro"/>
</dbReference>
<dbReference type="Pfam" id="PF00512">
    <property type="entry name" value="HisKA"/>
    <property type="match status" value="1"/>
</dbReference>
<dbReference type="PROSITE" id="PS50110">
    <property type="entry name" value="RESPONSE_REGULATORY"/>
    <property type="match status" value="1"/>
</dbReference>
<dbReference type="SUPFAM" id="SSF55874">
    <property type="entry name" value="ATPase domain of HSP90 chaperone/DNA topoisomerase II/histidine kinase"/>
    <property type="match status" value="1"/>
</dbReference>
<dbReference type="Gene3D" id="3.30.565.10">
    <property type="entry name" value="Histidine kinase-like ATPase, C-terminal domain"/>
    <property type="match status" value="1"/>
</dbReference>
<dbReference type="PANTHER" id="PTHR45339">
    <property type="entry name" value="HYBRID SIGNAL TRANSDUCTION HISTIDINE KINASE J"/>
    <property type="match status" value="1"/>
</dbReference>
<evidence type="ECO:0000313" key="10">
    <source>
        <dbReference type="EMBL" id="ESP90617.1"/>
    </source>
</evidence>
<feature type="transmembrane region" description="Helical" evidence="7">
    <location>
        <begin position="180"/>
        <end position="201"/>
    </location>
</feature>
<evidence type="ECO:0000256" key="7">
    <source>
        <dbReference type="SAM" id="Phobius"/>
    </source>
</evidence>
<feature type="modified residue" description="4-aspartylphosphate" evidence="5">
    <location>
        <position position="539"/>
    </location>
</feature>
<dbReference type="CDD" id="cd17546">
    <property type="entry name" value="REC_hyHK_CKI1_RcsC-like"/>
    <property type="match status" value="1"/>
</dbReference>
<dbReference type="Pfam" id="PF02518">
    <property type="entry name" value="HATPase_c"/>
    <property type="match status" value="1"/>
</dbReference>
<keyword evidence="7" id="KW-0812">Transmembrane</keyword>
<dbReference type="CDD" id="cd00082">
    <property type="entry name" value="HisKA"/>
    <property type="match status" value="1"/>
</dbReference>
<feature type="transmembrane region" description="Helical" evidence="7">
    <location>
        <begin position="125"/>
        <end position="145"/>
    </location>
</feature>
<reference evidence="10 11" key="1">
    <citation type="submission" date="2013-07" db="EMBL/GenBank/DDBJ databases">
        <title>Draft genome sequence of Pseudoalteromonas luteoviolacea 2ta16.</title>
        <authorList>
            <person name="Allen E.E."/>
            <person name="Azam F."/>
            <person name="Podell S."/>
        </authorList>
    </citation>
    <scope>NUCLEOTIDE SEQUENCE [LARGE SCALE GENOMIC DNA]</scope>
    <source>
        <strain evidence="10 11">2ta16</strain>
    </source>
</reference>
<dbReference type="RefSeq" id="WP_023401974.1">
    <property type="nucleotide sequence ID" value="NZ_AUSV01000134.1"/>
</dbReference>
<dbReference type="SMART" id="SM00448">
    <property type="entry name" value="REC"/>
    <property type="match status" value="1"/>
</dbReference>
<comment type="catalytic activity">
    <reaction evidence="1">
        <text>ATP + protein L-histidine = ADP + protein N-phospho-L-histidine.</text>
        <dbReference type="EC" id="2.7.13.3"/>
    </reaction>
</comment>
<sequence length="816" mass="91115">MVVQQFLDEMRRLLKIRQQEPELWVDCCRETAVKAPTNILMGMLANVLMLLAAIDADAPEGLVTLLIVIISLSLFRISSLYLIKPDLDEDNVVRGLESRYFVGVLVLGCLTGIGILTLVPYQPPLYNVLSCSAVIGISGIVGVTFSTSFRTVLSYCLPTTLAVFIKFIIIGGWIYYTMALFTLILTVNILYTSVIVSRRLLNEFRLRHALQKEIAERKKAEQNLIQAKEQAEAADRSKSDFLAMMSHEMRTPLNAIIGSAELAQMSKQSDAHPHQHLFERIGTASNSLLGIINDVLDHSKIAAGKMPLEKVPFNLPELVSKVAQMFLPQQLQKPIRFDVIQPQYQQTLFMGDALRLEQVLTNLLSNAFKFTETGQVVLEVTQQRVGAQVSHEFKVTDTGIGIAPQNQAQLFEAFTQADLSTTRQYGGTGLGLTISQDLVRSMGGEIKLKSELNKGSTFSFELAFEPYDLPIEEGVTAEVSDRFKGFKGAQILIVEDNPVNQQVLRELLDMWHVAVAVVSRGRDALVYLESRSVDLVLMDIQMPDMDGLQTTDKIRNQLNLKDLPIVAMTAHAYESDREKSIGAGLNAHLTKPIEPHTLYETLAQWLLESEDESQTACTEVLNASFEHLDIQQGLRQAGGNKQSYIRVLHSFLRSQPDLINRLDADDSKAVIASELHGLRGAVSTIAATQTERQIAQLEAELSSINKQELYTQLSDIKSNLKHLLMDIETYIQLNEKALEPEVTTIESSTVTLTNLINKLEMQQFDATFEFDNIKHELVTISPKLTAELDKALTEFDFKLALQLALKIKQEVKNNAR</sequence>
<dbReference type="EC" id="2.7.13.3" evidence="2"/>
<comment type="caution">
    <text evidence="10">The sequence shown here is derived from an EMBL/GenBank/DDBJ whole genome shotgun (WGS) entry which is preliminary data.</text>
</comment>
<dbReference type="InterPro" id="IPR036641">
    <property type="entry name" value="HPT_dom_sf"/>
</dbReference>
<dbReference type="SUPFAM" id="SSF52172">
    <property type="entry name" value="CheY-like"/>
    <property type="match status" value="1"/>
</dbReference>
<feature type="transmembrane region" description="Helical" evidence="7">
    <location>
        <begin position="152"/>
        <end position="174"/>
    </location>
</feature>
<keyword evidence="3 5" id="KW-0597">Phosphoprotein</keyword>
<dbReference type="Gene3D" id="1.20.120.160">
    <property type="entry name" value="HPT domain"/>
    <property type="match status" value="1"/>
</dbReference>
<dbReference type="InterPro" id="IPR004358">
    <property type="entry name" value="Sig_transdc_His_kin-like_C"/>
</dbReference>
<dbReference type="PRINTS" id="PR00344">
    <property type="entry name" value="BCTRLSENSOR"/>
</dbReference>
<dbReference type="InterPro" id="IPR036890">
    <property type="entry name" value="HATPase_C_sf"/>
</dbReference>
<keyword evidence="7" id="KW-1133">Transmembrane helix</keyword>
<evidence type="ECO:0000256" key="5">
    <source>
        <dbReference type="PROSITE-ProRule" id="PRU00169"/>
    </source>
</evidence>
<dbReference type="FunFam" id="3.30.565.10:FF:000010">
    <property type="entry name" value="Sensor histidine kinase RcsC"/>
    <property type="match status" value="1"/>
</dbReference>
<keyword evidence="6" id="KW-0175">Coiled coil</keyword>
<evidence type="ECO:0000256" key="6">
    <source>
        <dbReference type="SAM" id="Coils"/>
    </source>
</evidence>
<protein>
    <recommendedName>
        <fullName evidence="2">histidine kinase</fullName>
        <ecNumber evidence="2">2.7.13.3</ecNumber>
    </recommendedName>
</protein>
<feature type="domain" description="Response regulatory" evidence="9">
    <location>
        <begin position="490"/>
        <end position="606"/>
    </location>
</feature>
<dbReference type="InterPro" id="IPR001789">
    <property type="entry name" value="Sig_transdc_resp-reg_receiver"/>
</dbReference>
<dbReference type="CDD" id="cd16922">
    <property type="entry name" value="HATPase_EvgS-ArcB-TorS-like"/>
    <property type="match status" value="1"/>
</dbReference>
<dbReference type="InterPro" id="IPR003594">
    <property type="entry name" value="HATPase_dom"/>
</dbReference>
<dbReference type="GO" id="GO:0005886">
    <property type="term" value="C:plasma membrane"/>
    <property type="evidence" value="ECO:0007669"/>
    <property type="project" value="UniProtKB-SubCell"/>
</dbReference>
<proteinExistence type="predicted"/>
<dbReference type="EMBL" id="AUSV01000134">
    <property type="protein sequence ID" value="ESP90617.1"/>
    <property type="molecule type" value="Genomic_DNA"/>
</dbReference>
<name>V4J5J2_PSEL2</name>
<dbReference type="SUPFAM" id="SSF47384">
    <property type="entry name" value="Homodimeric domain of signal transducing histidine kinase"/>
    <property type="match status" value="1"/>
</dbReference>
<dbReference type="Proteomes" id="UP000017820">
    <property type="component" value="Unassembled WGS sequence"/>
</dbReference>
<keyword evidence="4" id="KW-0902">Two-component regulatory system</keyword>
<dbReference type="SUPFAM" id="SSF47226">
    <property type="entry name" value="Histidine-containing phosphotransfer domain, HPT domain"/>
    <property type="match status" value="1"/>
</dbReference>
<dbReference type="GO" id="GO:0005524">
    <property type="term" value="F:ATP binding"/>
    <property type="evidence" value="ECO:0007669"/>
    <property type="project" value="UniProtKB-KW"/>
</dbReference>
<dbReference type="InterPro" id="IPR011006">
    <property type="entry name" value="CheY-like_superfamily"/>
</dbReference>
<gene>
    <name evidence="10" type="ORF">PL2TA16_01721</name>
</gene>
<evidence type="ECO:0000313" key="11">
    <source>
        <dbReference type="Proteomes" id="UP000017820"/>
    </source>
</evidence>
<evidence type="ECO:0000256" key="2">
    <source>
        <dbReference type="ARBA" id="ARBA00012438"/>
    </source>
</evidence>
<dbReference type="PANTHER" id="PTHR45339:SF3">
    <property type="entry name" value="HISTIDINE KINASE"/>
    <property type="match status" value="1"/>
</dbReference>
<keyword evidence="7" id="KW-0472">Membrane</keyword>
<organism evidence="10 11">
    <name type="scientific">Pseudoalteromonas luteoviolacea (strain 2ta16)</name>
    <dbReference type="NCBI Taxonomy" id="1353533"/>
    <lineage>
        <taxon>Bacteria</taxon>
        <taxon>Pseudomonadati</taxon>
        <taxon>Pseudomonadota</taxon>
        <taxon>Gammaproteobacteria</taxon>
        <taxon>Alteromonadales</taxon>
        <taxon>Pseudoalteromonadaceae</taxon>
        <taxon>Pseudoalteromonas</taxon>
    </lineage>
</organism>
<feature type="transmembrane region" description="Helical" evidence="7">
    <location>
        <begin position="62"/>
        <end position="79"/>
    </location>
</feature>
<dbReference type="Gene3D" id="1.10.287.130">
    <property type="match status" value="1"/>
</dbReference>
<evidence type="ECO:0000259" key="9">
    <source>
        <dbReference type="PROSITE" id="PS50110"/>
    </source>
</evidence>
<dbReference type="PATRIC" id="fig|1353533.3.peg.5150"/>
<dbReference type="Gene3D" id="3.40.50.2300">
    <property type="match status" value="1"/>
</dbReference>
<dbReference type="Pfam" id="PF00072">
    <property type="entry name" value="Response_reg"/>
    <property type="match status" value="1"/>
</dbReference>
<dbReference type="AlphaFoldDB" id="V4J5J2"/>
<dbReference type="PROSITE" id="PS50109">
    <property type="entry name" value="HIS_KIN"/>
    <property type="match status" value="1"/>
</dbReference>
<feature type="coiled-coil region" evidence="6">
    <location>
        <begin position="210"/>
        <end position="237"/>
    </location>
</feature>
<keyword evidence="10" id="KW-0418">Kinase</keyword>
<evidence type="ECO:0000256" key="4">
    <source>
        <dbReference type="ARBA" id="ARBA00023012"/>
    </source>
</evidence>
<feature type="transmembrane region" description="Helical" evidence="7">
    <location>
        <begin position="39"/>
        <end position="56"/>
    </location>
</feature>
<dbReference type="SMART" id="SM00387">
    <property type="entry name" value="HATPase_c"/>
    <property type="match status" value="1"/>
</dbReference>
<accession>V4J5J2</accession>
<evidence type="ECO:0000259" key="8">
    <source>
        <dbReference type="PROSITE" id="PS50109"/>
    </source>
</evidence>
<dbReference type="SMART" id="SM00388">
    <property type="entry name" value="HisKA"/>
    <property type="match status" value="1"/>
</dbReference>
<dbReference type="InterPro" id="IPR005467">
    <property type="entry name" value="His_kinase_dom"/>
</dbReference>
<dbReference type="InterPro" id="IPR036097">
    <property type="entry name" value="HisK_dim/P_sf"/>
</dbReference>
<keyword evidence="10" id="KW-0808">Transferase</keyword>
<dbReference type="InterPro" id="IPR003661">
    <property type="entry name" value="HisK_dim/P_dom"/>
</dbReference>
<evidence type="ECO:0000256" key="3">
    <source>
        <dbReference type="ARBA" id="ARBA00022553"/>
    </source>
</evidence>